<name>A0A7J6THM9_PEROL</name>
<dbReference type="EMBL" id="JABANO010010691">
    <property type="protein sequence ID" value="KAF4744703.1"/>
    <property type="molecule type" value="Genomic_DNA"/>
</dbReference>
<dbReference type="Proteomes" id="UP000574390">
    <property type="component" value="Unassembled WGS sequence"/>
</dbReference>
<evidence type="ECO:0000259" key="2">
    <source>
        <dbReference type="Pfam" id="PF25339"/>
    </source>
</evidence>
<dbReference type="Proteomes" id="UP000553632">
    <property type="component" value="Unassembled WGS sequence"/>
</dbReference>
<accession>A0A7J6THM9</accession>
<dbReference type="InterPro" id="IPR057537">
    <property type="entry name" value="C2_C2CD3_N"/>
</dbReference>
<keyword evidence="5" id="KW-1185">Reference proteome</keyword>
<organism evidence="4 5">
    <name type="scientific">Perkinsus olseni</name>
    <name type="common">Perkinsus atlanticus</name>
    <dbReference type="NCBI Taxonomy" id="32597"/>
    <lineage>
        <taxon>Eukaryota</taxon>
        <taxon>Sar</taxon>
        <taxon>Alveolata</taxon>
        <taxon>Perkinsozoa</taxon>
        <taxon>Perkinsea</taxon>
        <taxon>Perkinsida</taxon>
        <taxon>Perkinsidae</taxon>
        <taxon>Perkinsus</taxon>
    </lineage>
</organism>
<evidence type="ECO:0000256" key="1">
    <source>
        <dbReference type="SAM" id="MobiDB-lite"/>
    </source>
</evidence>
<protein>
    <recommendedName>
        <fullName evidence="2">C2CD3 N-terminal C2 domain-containing protein</fullName>
    </recommendedName>
</protein>
<evidence type="ECO:0000313" key="5">
    <source>
        <dbReference type="Proteomes" id="UP000553632"/>
    </source>
</evidence>
<evidence type="ECO:0000313" key="3">
    <source>
        <dbReference type="EMBL" id="KAF4720772.1"/>
    </source>
</evidence>
<feature type="compositionally biased region" description="Basic and acidic residues" evidence="1">
    <location>
        <begin position="52"/>
        <end position="62"/>
    </location>
</feature>
<evidence type="ECO:0000313" key="6">
    <source>
        <dbReference type="Proteomes" id="UP000574390"/>
    </source>
</evidence>
<comment type="caution">
    <text evidence="4">The sequence shown here is derived from an EMBL/GenBank/DDBJ whole genome shotgun (WGS) entry which is preliminary data.</text>
</comment>
<feature type="region of interest" description="Disordered" evidence="1">
    <location>
        <begin position="40"/>
        <end position="75"/>
    </location>
</feature>
<dbReference type="AlphaFoldDB" id="A0A7J6THM9"/>
<sequence>MSAAAVAANVSDQSSSFTCELSLPPSVTGPVYGILSLDIHEIKQEPPQQGGKGEETERRDPSLADGDTTSQKFRVIWWGDSSSKKASGSSTKTTQQPLLTPANIATPFDKSSVSYTIRCTPPKFLKYLN</sequence>
<proteinExistence type="predicted"/>
<gene>
    <name evidence="3" type="ORF">FOZ62_007340</name>
    <name evidence="4" type="ORF">FOZ63_011758</name>
</gene>
<feature type="non-terminal residue" evidence="4">
    <location>
        <position position="1"/>
    </location>
</feature>
<feature type="domain" description="C2CD3 N-terminal C2" evidence="2">
    <location>
        <begin position="21"/>
        <end position="129"/>
    </location>
</feature>
<evidence type="ECO:0000313" key="4">
    <source>
        <dbReference type="EMBL" id="KAF4744703.1"/>
    </source>
</evidence>
<dbReference type="Pfam" id="PF25339">
    <property type="entry name" value="C2_C2CD3_N"/>
    <property type="match status" value="1"/>
</dbReference>
<dbReference type="EMBL" id="JABANM010021711">
    <property type="protein sequence ID" value="KAF4720772.1"/>
    <property type="molecule type" value="Genomic_DNA"/>
</dbReference>
<reference evidence="5 6" key="1">
    <citation type="submission" date="2020-04" db="EMBL/GenBank/DDBJ databases">
        <title>Perkinsus olseni comparative genomics.</title>
        <authorList>
            <person name="Bogema D.R."/>
        </authorList>
    </citation>
    <scope>NUCLEOTIDE SEQUENCE [LARGE SCALE GENOMIC DNA]</scope>
    <source>
        <strain evidence="3">ATCC PRA-205</strain>
        <strain evidence="4 5">ATCC PRA-207</strain>
    </source>
</reference>